<name>A0A7T8EPS5_9CAUD</name>
<organism evidence="1 2">
    <name type="scientific">Erwinia phage pEa_SNUABM_5</name>
    <dbReference type="NCBI Taxonomy" id="2797313"/>
    <lineage>
        <taxon>Viruses</taxon>
        <taxon>Duplodnaviria</taxon>
        <taxon>Heunggongvirae</taxon>
        <taxon>Uroviricota</taxon>
        <taxon>Caudoviricetes</taxon>
        <taxon>Rivsvirus</taxon>
        <taxon>Rivsvirus SNUABM5</taxon>
    </lineage>
</organism>
<protein>
    <submittedName>
        <fullName evidence="1">Uncharacterized protein</fullName>
    </submittedName>
</protein>
<dbReference type="Proteomes" id="UP000596123">
    <property type="component" value="Segment"/>
</dbReference>
<sequence>MKRLIALFRRWWYSDEIEQRERRLRRIDEELKLKAENFKQQPAKRVSW</sequence>
<evidence type="ECO:0000313" key="1">
    <source>
        <dbReference type="EMBL" id="QQO90430.1"/>
    </source>
</evidence>
<dbReference type="EMBL" id="MW366843">
    <property type="protein sequence ID" value="QQO90430.1"/>
    <property type="molecule type" value="Genomic_DNA"/>
</dbReference>
<gene>
    <name evidence="1" type="ORF">pEaSNUABM5_00288</name>
</gene>
<accession>A0A7T8EPS5</accession>
<reference evidence="1 2" key="1">
    <citation type="submission" date="2020-12" db="EMBL/GenBank/DDBJ databases">
        <title>Complete genome sequence of Erwinia phage pEa_SNUABM_5.</title>
        <authorList>
            <person name="Kim S.G."/>
            <person name="Lee S.B."/>
            <person name="Kwon J."/>
            <person name="Park S.C."/>
        </authorList>
    </citation>
    <scope>NUCLEOTIDE SEQUENCE [LARGE SCALE GENOMIC DNA]</scope>
</reference>
<keyword evidence="2" id="KW-1185">Reference proteome</keyword>
<proteinExistence type="predicted"/>
<evidence type="ECO:0000313" key="2">
    <source>
        <dbReference type="Proteomes" id="UP000596123"/>
    </source>
</evidence>